<name>A0A0E9TL42_ANGAN</name>
<dbReference type="AlphaFoldDB" id="A0A0E9TL42"/>
<reference evidence="1" key="2">
    <citation type="journal article" date="2015" name="Fish Shellfish Immunol.">
        <title>Early steps in the European eel (Anguilla anguilla)-Vibrio vulnificus interaction in the gills: Role of the RtxA13 toxin.</title>
        <authorList>
            <person name="Callol A."/>
            <person name="Pajuelo D."/>
            <person name="Ebbesson L."/>
            <person name="Teles M."/>
            <person name="MacKenzie S."/>
            <person name="Amaro C."/>
        </authorList>
    </citation>
    <scope>NUCLEOTIDE SEQUENCE</scope>
</reference>
<proteinExistence type="predicted"/>
<organism evidence="1">
    <name type="scientific">Anguilla anguilla</name>
    <name type="common">European freshwater eel</name>
    <name type="synonym">Muraena anguilla</name>
    <dbReference type="NCBI Taxonomy" id="7936"/>
    <lineage>
        <taxon>Eukaryota</taxon>
        <taxon>Metazoa</taxon>
        <taxon>Chordata</taxon>
        <taxon>Craniata</taxon>
        <taxon>Vertebrata</taxon>
        <taxon>Euteleostomi</taxon>
        <taxon>Actinopterygii</taxon>
        <taxon>Neopterygii</taxon>
        <taxon>Teleostei</taxon>
        <taxon>Anguilliformes</taxon>
        <taxon>Anguillidae</taxon>
        <taxon>Anguilla</taxon>
    </lineage>
</organism>
<evidence type="ECO:0000313" key="1">
    <source>
        <dbReference type="EMBL" id="JAH53453.1"/>
    </source>
</evidence>
<protein>
    <submittedName>
        <fullName evidence="1">Uncharacterized protein</fullName>
    </submittedName>
</protein>
<reference evidence="1" key="1">
    <citation type="submission" date="2014-11" db="EMBL/GenBank/DDBJ databases">
        <authorList>
            <person name="Amaro Gonzalez C."/>
        </authorList>
    </citation>
    <scope>NUCLEOTIDE SEQUENCE</scope>
</reference>
<accession>A0A0E9TL42</accession>
<sequence length="35" mass="4035">MLTESIKEYFNYSPYPELSELNREVSADSHQGQGD</sequence>
<dbReference type="EMBL" id="GBXM01055124">
    <property type="protein sequence ID" value="JAH53453.1"/>
    <property type="molecule type" value="Transcribed_RNA"/>
</dbReference>